<feature type="signal peptide" evidence="1">
    <location>
        <begin position="1"/>
        <end position="20"/>
    </location>
</feature>
<evidence type="ECO:0000256" key="1">
    <source>
        <dbReference type="SAM" id="SignalP"/>
    </source>
</evidence>
<feature type="chain" id="PRO_5046929206" description="Lipoprotein" evidence="1">
    <location>
        <begin position="21"/>
        <end position="43"/>
    </location>
</feature>
<keyword evidence="1" id="KW-0732">Signal</keyword>
<gene>
    <name evidence="2" type="ORF">GCM10007924_05060</name>
</gene>
<reference evidence="2" key="2">
    <citation type="submission" date="2023-01" db="EMBL/GenBank/DDBJ databases">
        <title>Draft genome sequence of Sneathiella chinensis strain NBRC 103408.</title>
        <authorList>
            <person name="Sun Q."/>
            <person name="Mori K."/>
        </authorList>
    </citation>
    <scope>NUCLEOTIDE SEQUENCE</scope>
    <source>
        <strain evidence="2">NBRC 103408</strain>
    </source>
</reference>
<dbReference type="EMBL" id="BSNF01000001">
    <property type="protein sequence ID" value="GLQ05285.1"/>
    <property type="molecule type" value="Genomic_DNA"/>
</dbReference>
<reference evidence="2" key="1">
    <citation type="journal article" date="2014" name="Int. J. Syst. Evol. Microbiol.">
        <title>Complete genome of a new Firmicutes species belonging to the dominant human colonic microbiota ('Ruminococcus bicirculans') reveals two chromosomes and a selective capacity to utilize plant glucans.</title>
        <authorList>
            <consortium name="NISC Comparative Sequencing Program"/>
            <person name="Wegmann U."/>
            <person name="Louis P."/>
            <person name="Goesmann A."/>
            <person name="Henrissat B."/>
            <person name="Duncan S.H."/>
            <person name="Flint H.J."/>
        </authorList>
    </citation>
    <scope>NUCLEOTIDE SEQUENCE</scope>
    <source>
        <strain evidence="2">NBRC 103408</strain>
    </source>
</reference>
<proteinExistence type="predicted"/>
<sequence>MKKMILSLVAVTLLAGGVAACGKKSAPVYKKPAEQTQTKTKLQ</sequence>
<organism evidence="2 3">
    <name type="scientific">Sneathiella chinensis</name>
    <dbReference type="NCBI Taxonomy" id="349750"/>
    <lineage>
        <taxon>Bacteria</taxon>
        <taxon>Pseudomonadati</taxon>
        <taxon>Pseudomonadota</taxon>
        <taxon>Alphaproteobacteria</taxon>
        <taxon>Sneathiellales</taxon>
        <taxon>Sneathiellaceae</taxon>
        <taxon>Sneathiella</taxon>
    </lineage>
</organism>
<name>A0ABQ5U0T9_9PROT</name>
<evidence type="ECO:0000313" key="2">
    <source>
        <dbReference type="EMBL" id="GLQ05285.1"/>
    </source>
</evidence>
<dbReference type="RefSeq" id="WP_169559298.1">
    <property type="nucleotide sequence ID" value="NZ_BSNF01000001.1"/>
</dbReference>
<evidence type="ECO:0008006" key="4">
    <source>
        <dbReference type="Google" id="ProtNLM"/>
    </source>
</evidence>
<evidence type="ECO:0000313" key="3">
    <source>
        <dbReference type="Proteomes" id="UP001161409"/>
    </source>
</evidence>
<accession>A0ABQ5U0T9</accession>
<keyword evidence="3" id="KW-1185">Reference proteome</keyword>
<comment type="caution">
    <text evidence="2">The sequence shown here is derived from an EMBL/GenBank/DDBJ whole genome shotgun (WGS) entry which is preliminary data.</text>
</comment>
<dbReference type="Proteomes" id="UP001161409">
    <property type="component" value="Unassembled WGS sequence"/>
</dbReference>
<protein>
    <recommendedName>
        <fullName evidence="4">Lipoprotein</fullName>
    </recommendedName>
</protein>
<dbReference type="PROSITE" id="PS51257">
    <property type="entry name" value="PROKAR_LIPOPROTEIN"/>
    <property type="match status" value="1"/>
</dbReference>